<evidence type="ECO:0000313" key="3">
    <source>
        <dbReference type="Proteomes" id="UP000252458"/>
    </source>
</evidence>
<keyword evidence="3" id="KW-1185">Reference proteome</keyword>
<name>A0A365R2X1_9BURK</name>
<protein>
    <recommendedName>
        <fullName evidence="1">DUF4832 domain-containing protein</fullName>
    </recommendedName>
</protein>
<dbReference type="EMBL" id="QMFZ01000001">
    <property type="protein sequence ID" value="RBB42979.1"/>
    <property type="molecule type" value="Genomic_DNA"/>
</dbReference>
<dbReference type="Proteomes" id="UP000252458">
    <property type="component" value="Unassembled WGS sequence"/>
</dbReference>
<dbReference type="Gene3D" id="3.20.20.80">
    <property type="entry name" value="Glycosidases"/>
    <property type="match status" value="1"/>
</dbReference>
<evidence type="ECO:0000259" key="1">
    <source>
        <dbReference type="Pfam" id="PF16116"/>
    </source>
</evidence>
<sequence length="602" mass="65545">MRSDMHPLRSCSIAICIAVLITFACVSDALAQGRQRVIEGDSQVIVVARLPAKATLNGATGQWTVTGELFNPDSGFYANVAQKQIGPHNPPCADCAPDLGFQYTKSDAAPLPGSPVNLYGRVSWHTLEPVEGRYDFSTIDHVLEPCTSSAPSAPCLARGMTFGFRVMALNPQHNLDTSVSTGTDGFPVYSDSPAYLLRDSDGKTHGWLLPLDPGDVTQGHYFIPDWNDPFVVQRIDALLKALGHRYDDDPRIGPIDIGLYGSWGEWHTAGLPDTAGYKYGRIPYDATDTNFAINQAAYLANHGVPGAYQAGSEASKEAIIRAHVRAFPNKQLVMLTDDAGSLCTAMRIHTDHLPIGLRRDSLGSYTGWAAQFPPHSSCTSPDGQDLVAERWKRAPFITEPFGNGSSPTFPCQTFETDPATGQLAMLEEVPQYHVATIKNASYCTGTWSALTPAEQGAVWTAGLTAGYRYAPVKITLSGGEAGAGRRKLVVKTEWSNAGVAPTYTHWRVEFRLRPAMTEQAMLWSRASARMPSAVDLRKVLPGSGYTFDDAFELPRDMPTGAYELDVRVVDENRYLEPMQLALTGRTEDGFYALGTVKISQSR</sequence>
<evidence type="ECO:0000313" key="2">
    <source>
        <dbReference type="EMBL" id="RBB42979.1"/>
    </source>
</evidence>
<reference evidence="2 3" key="1">
    <citation type="submission" date="2018-06" db="EMBL/GenBank/DDBJ databases">
        <title>Draft genome sequence of Burkholderia reimsis strain BE51 isolated from a French agricultural soil.</title>
        <authorList>
            <person name="Esmaeel Q."/>
        </authorList>
    </citation>
    <scope>NUCLEOTIDE SEQUENCE [LARGE SCALE GENOMIC DNA]</scope>
    <source>
        <strain evidence="2 3">BE51</strain>
    </source>
</reference>
<dbReference type="Pfam" id="PF16116">
    <property type="entry name" value="DUF4832"/>
    <property type="match status" value="1"/>
</dbReference>
<dbReference type="InterPro" id="IPR032267">
    <property type="entry name" value="DUF4832"/>
</dbReference>
<gene>
    <name evidence="2" type="ORF">DPV79_01305</name>
</gene>
<dbReference type="SUPFAM" id="SSF51445">
    <property type="entry name" value="(Trans)glycosidases"/>
    <property type="match status" value="1"/>
</dbReference>
<accession>A0A365R2X1</accession>
<dbReference type="AlphaFoldDB" id="A0A365R2X1"/>
<dbReference type="PROSITE" id="PS51257">
    <property type="entry name" value="PROKAR_LIPOPROTEIN"/>
    <property type="match status" value="1"/>
</dbReference>
<dbReference type="InterPro" id="IPR017853">
    <property type="entry name" value="GH"/>
</dbReference>
<feature type="domain" description="DUF4832" evidence="1">
    <location>
        <begin position="424"/>
        <end position="575"/>
    </location>
</feature>
<organism evidence="2 3">
    <name type="scientific">Burkholderia reimsis</name>
    <dbReference type="NCBI Taxonomy" id="2234132"/>
    <lineage>
        <taxon>Bacteria</taxon>
        <taxon>Pseudomonadati</taxon>
        <taxon>Pseudomonadota</taxon>
        <taxon>Betaproteobacteria</taxon>
        <taxon>Burkholderiales</taxon>
        <taxon>Burkholderiaceae</taxon>
        <taxon>Burkholderia</taxon>
    </lineage>
</organism>
<comment type="caution">
    <text evidence="2">The sequence shown here is derived from an EMBL/GenBank/DDBJ whole genome shotgun (WGS) entry which is preliminary data.</text>
</comment>
<proteinExistence type="predicted"/>